<dbReference type="GO" id="GO:0016020">
    <property type="term" value="C:membrane"/>
    <property type="evidence" value="ECO:0007669"/>
    <property type="project" value="TreeGrafter"/>
</dbReference>
<dbReference type="Pfam" id="PF07898">
    <property type="entry name" value="DUF1676"/>
    <property type="match status" value="1"/>
</dbReference>
<keyword evidence="4" id="KW-1185">Reference proteome</keyword>
<evidence type="ECO:0000313" key="4">
    <source>
        <dbReference type="Proteomes" id="UP000691718"/>
    </source>
</evidence>
<protein>
    <submittedName>
        <fullName evidence="3">(apollo) hypothetical protein</fullName>
    </submittedName>
</protein>
<keyword evidence="1" id="KW-1133">Transmembrane helix</keyword>
<dbReference type="InterPro" id="IPR012464">
    <property type="entry name" value="DUF1676"/>
</dbReference>
<feature type="signal peptide" evidence="2">
    <location>
        <begin position="1"/>
        <end position="28"/>
    </location>
</feature>
<keyword evidence="2" id="KW-0732">Signal</keyword>
<reference evidence="3" key="1">
    <citation type="submission" date="2021-04" db="EMBL/GenBank/DDBJ databases">
        <authorList>
            <person name="Tunstrom K."/>
        </authorList>
    </citation>
    <scope>NUCLEOTIDE SEQUENCE</scope>
</reference>
<sequence>MNATYAHCVSSCLLTLFISFLLLRTSSASVAHESTPRPQDELPVRKIKVYDGVYVEVPKGNDTRKLLSFEIQTSNDSETETGRGKKQKSSMHKKLMQKLLPMFIMPFLIQSTIVPFFLSILKFMLLKSLMVGKLALALIVLNAFKNSNSFKGRHDAEIANVHYGYHGNGMEEYGAYIN</sequence>
<gene>
    <name evidence="3" type="ORF">PAPOLLO_LOCUS8453</name>
</gene>
<dbReference type="EMBL" id="CAJQZP010000610">
    <property type="protein sequence ID" value="CAG4971602.1"/>
    <property type="molecule type" value="Genomic_DNA"/>
</dbReference>
<evidence type="ECO:0000256" key="1">
    <source>
        <dbReference type="SAM" id="Phobius"/>
    </source>
</evidence>
<feature type="chain" id="PRO_5035876194" evidence="2">
    <location>
        <begin position="29"/>
        <end position="178"/>
    </location>
</feature>
<keyword evidence="1" id="KW-0472">Membrane</keyword>
<keyword evidence="1" id="KW-0812">Transmembrane</keyword>
<proteinExistence type="predicted"/>
<dbReference type="Proteomes" id="UP000691718">
    <property type="component" value="Unassembled WGS sequence"/>
</dbReference>
<comment type="caution">
    <text evidence="3">The sequence shown here is derived from an EMBL/GenBank/DDBJ whole genome shotgun (WGS) entry which is preliminary data.</text>
</comment>
<dbReference type="PANTHER" id="PTHR21879:SF6">
    <property type="entry name" value="OSIRIS 19, ISOFORM A"/>
    <property type="match status" value="1"/>
</dbReference>
<dbReference type="AlphaFoldDB" id="A0A8S3WQY3"/>
<organism evidence="3 4">
    <name type="scientific">Parnassius apollo</name>
    <name type="common">Apollo butterfly</name>
    <name type="synonym">Papilio apollo</name>
    <dbReference type="NCBI Taxonomy" id="110799"/>
    <lineage>
        <taxon>Eukaryota</taxon>
        <taxon>Metazoa</taxon>
        <taxon>Ecdysozoa</taxon>
        <taxon>Arthropoda</taxon>
        <taxon>Hexapoda</taxon>
        <taxon>Insecta</taxon>
        <taxon>Pterygota</taxon>
        <taxon>Neoptera</taxon>
        <taxon>Endopterygota</taxon>
        <taxon>Lepidoptera</taxon>
        <taxon>Glossata</taxon>
        <taxon>Ditrysia</taxon>
        <taxon>Papilionoidea</taxon>
        <taxon>Papilionidae</taxon>
        <taxon>Parnassiinae</taxon>
        <taxon>Parnassini</taxon>
        <taxon>Parnassius</taxon>
        <taxon>Parnassius</taxon>
    </lineage>
</organism>
<name>A0A8S3WQY3_PARAO</name>
<evidence type="ECO:0000313" key="3">
    <source>
        <dbReference type="EMBL" id="CAG4971602.1"/>
    </source>
</evidence>
<dbReference type="PANTHER" id="PTHR21879">
    <property type="entry name" value="FI03362P-RELATED-RELATED"/>
    <property type="match status" value="1"/>
</dbReference>
<accession>A0A8S3WQY3</accession>
<feature type="transmembrane region" description="Helical" evidence="1">
    <location>
        <begin position="99"/>
        <end position="118"/>
    </location>
</feature>
<dbReference type="OrthoDB" id="6624538at2759"/>
<evidence type="ECO:0000256" key="2">
    <source>
        <dbReference type="SAM" id="SignalP"/>
    </source>
</evidence>